<protein>
    <submittedName>
        <fullName evidence="2">Uncharacterized protein</fullName>
    </submittedName>
</protein>
<name>A0A5B7INA5_PORTR</name>
<gene>
    <name evidence="2" type="ORF">E2C01_078626</name>
</gene>
<keyword evidence="3" id="KW-1185">Reference proteome</keyword>
<dbReference type="AlphaFoldDB" id="A0A5B7INA5"/>
<evidence type="ECO:0000256" key="1">
    <source>
        <dbReference type="SAM" id="MobiDB-lite"/>
    </source>
</evidence>
<evidence type="ECO:0000313" key="3">
    <source>
        <dbReference type="Proteomes" id="UP000324222"/>
    </source>
</evidence>
<feature type="compositionally biased region" description="Polar residues" evidence="1">
    <location>
        <begin position="68"/>
        <end position="79"/>
    </location>
</feature>
<accession>A0A5B7INA5</accession>
<reference evidence="2 3" key="1">
    <citation type="submission" date="2019-05" db="EMBL/GenBank/DDBJ databases">
        <title>Another draft genome of Portunus trituberculatus and its Hox gene families provides insights of decapod evolution.</title>
        <authorList>
            <person name="Jeong J.-H."/>
            <person name="Song I."/>
            <person name="Kim S."/>
            <person name="Choi T."/>
            <person name="Kim D."/>
            <person name="Ryu S."/>
            <person name="Kim W."/>
        </authorList>
    </citation>
    <scope>NUCLEOTIDE SEQUENCE [LARGE SCALE GENOMIC DNA]</scope>
    <source>
        <tissue evidence="2">Muscle</tissue>
    </source>
</reference>
<comment type="caution">
    <text evidence="2">The sequence shown here is derived from an EMBL/GenBank/DDBJ whole genome shotgun (WGS) entry which is preliminary data.</text>
</comment>
<proteinExistence type="predicted"/>
<dbReference type="EMBL" id="VSRR010063850">
    <property type="protein sequence ID" value="MPC83905.1"/>
    <property type="molecule type" value="Genomic_DNA"/>
</dbReference>
<feature type="compositionally biased region" description="Acidic residues" evidence="1">
    <location>
        <begin position="24"/>
        <end position="36"/>
    </location>
</feature>
<sequence>MMEVDEEGVVTLCVSDLEVEFDDYADTSEEEIDLDDLAVREVESDDDSATVTASSGSDSNDGEARQSADASSAQTVHTGGWASSCSFYRSQWTQTSTQE</sequence>
<feature type="compositionally biased region" description="Low complexity" evidence="1">
    <location>
        <begin position="49"/>
        <end position="59"/>
    </location>
</feature>
<feature type="region of interest" description="Disordered" evidence="1">
    <location>
        <begin position="24"/>
        <end position="79"/>
    </location>
</feature>
<dbReference type="Proteomes" id="UP000324222">
    <property type="component" value="Unassembled WGS sequence"/>
</dbReference>
<organism evidence="2 3">
    <name type="scientific">Portunus trituberculatus</name>
    <name type="common">Swimming crab</name>
    <name type="synonym">Neptunus trituberculatus</name>
    <dbReference type="NCBI Taxonomy" id="210409"/>
    <lineage>
        <taxon>Eukaryota</taxon>
        <taxon>Metazoa</taxon>
        <taxon>Ecdysozoa</taxon>
        <taxon>Arthropoda</taxon>
        <taxon>Crustacea</taxon>
        <taxon>Multicrustacea</taxon>
        <taxon>Malacostraca</taxon>
        <taxon>Eumalacostraca</taxon>
        <taxon>Eucarida</taxon>
        <taxon>Decapoda</taxon>
        <taxon>Pleocyemata</taxon>
        <taxon>Brachyura</taxon>
        <taxon>Eubrachyura</taxon>
        <taxon>Portunoidea</taxon>
        <taxon>Portunidae</taxon>
        <taxon>Portuninae</taxon>
        <taxon>Portunus</taxon>
    </lineage>
</organism>
<evidence type="ECO:0000313" key="2">
    <source>
        <dbReference type="EMBL" id="MPC83905.1"/>
    </source>
</evidence>